<accession>A0ABR4CDQ4</accession>
<protein>
    <recommendedName>
        <fullName evidence="4">BZIP domain-containing protein</fullName>
    </recommendedName>
</protein>
<feature type="compositionally biased region" description="Basic and acidic residues" evidence="1">
    <location>
        <begin position="43"/>
        <end position="54"/>
    </location>
</feature>
<sequence length="560" mass="61450">MTEPSFWKRSVNRFGRSKSGSNSSSKGDDEAGLRSASGSASGRESRGRGIGKETAEGGLAAFRFVEEVPVGKSKSPEVTTKKSDPAQAPKDKRRAQVRRAQIKHRQRFADKGKELEHQIIMLRERIAQTETQAVLFKHENIAMKTALQSNLVPLPHNFPLQPQNNNTNTNLDLDTMDLDFDLDFDIDLTIPTSLSWSNNTTLVRTTFDPFLDQECLQISPAGSFPLSVTSPSSAGTYTVPDLSFMDTSISLPSPDIFNSKSWKPAVLAQQEREKVYQQQQRIGQAISVGVGRGNLSDEEMEMLAINFILALEHPCRKHFSPPSTDPLDPTAAPSGHELMATTHLFSHASSFILPASNHNQQNSPHQHPHQHQHQDFNNPPFPHHNKPRPPTIFSPPTTNPNPNPTLVPRPKTSITTTITGTPSSSATIPCLHPTIGASPGSTWLIPSPTLRGLYAMSQSMPKENWEITPVQAWFLLEERYGWDRLLGKRNGGDLGSRGAGNGGEEEVGVRDEDADGVLDALKKGLAKLVKCLDFGSVVDERGFWGVVRSVLGEDGGSDWV</sequence>
<comment type="caution">
    <text evidence="2">The sequence shown here is derived from an EMBL/GenBank/DDBJ whole genome shotgun (WGS) entry which is preliminary data.</text>
</comment>
<dbReference type="InterPro" id="IPR046347">
    <property type="entry name" value="bZIP_sf"/>
</dbReference>
<evidence type="ECO:0008006" key="4">
    <source>
        <dbReference type="Google" id="ProtNLM"/>
    </source>
</evidence>
<dbReference type="CDD" id="cd14688">
    <property type="entry name" value="bZIP_YAP"/>
    <property type="match status" value="1"/>
</dbReference>
<keyword evidence="3" id="KW-1185">Reference proteome</keyword>
<feature type="compositionally biased region" description="Low complexity" evidence="1">
    <location>
        <begin position="33"/>
        <end position="42"/>
    </location>
</feature>
<feature type="region of interest" description="Disordered" evidence="1">
    <location>
        <begin position="70"/>
        <end position="98"/>
    </location>
</feature>
<organism evidence="2 3">
    <name type="scientific">Oculimacula yallundae</name>
    <dbReference type="NCBI Taxonomy" id="86028"/>
    <lineage>
        <taxon>Eukaryota</taxon>
        <taxon>Fungi</taxon>
        <taxon>Dikarya</taxon>
        <taxon>Ascomycota</taxon>
        <taxon>Pezizomycotina</taxon>
        <taxon>Leotiomycetes</taxon>
        <taxon>Helotiales</taxon>
        <taxon>Ploettnerulaceae</taxon>
        <taxon>Oculimacula</taxon>
    </lineage>
</organism>
<proteinExistence type="predicted"/>
<evidence type="ECO:0000313" key="2">
    <source>
        <dbReference type="EMBL" id="KAL2068077.1"/>
    </source>
</evidence>
<name>A0ABR4CDQ4_9HELO</name>
<reference evidence="2 3" key="1">
    <citation type="journal article" date="2024" name="Commun. Biol.">
        <title>Comparative genomic analysis of thermophilic fungi reveals convergent evolutionary adaptations and gene losses.</title>
        <authorList>
            <person name="Steindorff A.S."/>
            <person name="Aguilar-Pontes M.V."/>
            <person name="Robinson A.J."/>
            <person name="Andreopoulos B."/>
            <person name="LaButti K."/>
            <person name="Kuo A."/>
            <person name="Mondo S."/>
            <person name="Riley R."/>
            <person name="Otillar R."/>
            <person name="Haridas S."/>
            <person name="Lipzen A."/>
            <person name="Grimwood J."/>
            <person name="Schmutz J."/>
            <person name="Clum A."/>
            <person name="Reid I.D."/>
            <person name="Moisan M.C."/>
            <person name="Butler G."/>
            <person name="Nguyen T.T.M."/>
            <person name="Dewar K."/>
            <person name="Conant G."/>
            <person name="Drula E."/>
            <person name="Henrissat B."/>
            <person name="Hansel C."/>
            <person name="Singer S."/>
            <person name="Hutchinson M.I."/>
            <person name="de Vries R.P."/>
            <person name="Natvig D.O."/>
            <person name="Powell A.J."/>
            <person name="Tsang A."/>
            <person name="Grigoriev I.V."/>
        </authorList>
    </citation>
    <scope>NUCLEOTIDE SEQUENCE [LARGE SCALE GENOMIC DNA]</scope>
    <source>
        <strain evidence="2 3">CBS 494.80</strain>
    </source>
</reference>
<evidence type="ECO:0000313" key="3">
    <source>
        <dbReference type="Proteomes" id="UP001595075"/>
    </source>
</evidence>
<dbReference type="SUPFAM" id="SSF57959">
    <property type="entry name" value="Leucine zipper domain"/>
    <property type="match status" value="1"/>
</dbReference>
<feature type="compositionally biased region" description="Pro residues" evidence="1">
    <location>
        <begin position="388"/>
        <end position="407"/>
    </location>
</feature>
<dbReference type="Gene3D" id="1.20.5.170">
    <property type="match status" value="1"/>
</dbReference>
<feature type="region of interest" description="Disordered" evidence="1">
    <location>
        <begin position="355"/>
        <end position="411"/>
    </location>
</feature>
<gene>
    <name evidence="2" type="ORF">VTL71DRAFT_16175</name>
</gene>
<dbReference type="EMBL" id="JAZHXI010000009">
    <property type="protein sequence ID" value="KAL2068077.1"/>
    <property type="molecule type" value="Genomic_DNA"/>
</dbReference>
<dbReference type="Proteomes" id="UP001595075">
    <property type="component" value="Unassembled WGS sequence"/>
</dbReference>
<feature type="region of interest" description="Disordered" evidence="1">
    <location>
        <begin position="1"/>
        <end position="54"/>
    </location>
</feature>
<evidence type="ECO:0000256" key="1">
    <source>
        <dbReference type="SAM" id="MobiDB-lite"/>
    </source>
</evidence>